<accession>A0A9W6XC63</accession>
<reference evidence="2" key="1">
    <citation type="submission" date="2023-04" db="EMBL/GenBank/DDBJ databases">
        <title>Phytophthora lilii NBRC 32176.</title>
        <authorList>
            <person name="Ichikawa N."/>
            <person name="Sato H."/>
            <person name="Tonouchi N."/>
        </authorList>
    </citation>
    <scope>NUCLEOTIDE SEQUENCE</scope>
    <source>
        <strain evidence="2">NBRC 32176</strain>
    </source>
</reference>
<keyword evidence="3" id="KW-1185">Reference proteome</keyword>
<organism evidence="2 3">
    <name type="scientific">Phytophthora lilii</name>
    <dbReference type="NCBI Taxonomy" id="2077276"/>
    <lineage>
        <taxon>Eukaryota</taxon>
        <taxon>Sar</taxon>
        <taxon>Stramenopiles</taxon>
        <taxon>Oomycota</taxon>
        <taxon>Peronosporomycetes</taxon>
        <taxon>Peronosporales</taxon>
        <taxon>Peronosporaceae</taxon>
        <taxon>Phytophthora</taxon>
    </lineage>
</organism>
<dbReference type="EMBL" id="BSXW01001298">
    <property type="protein sequence ID" value="GMF35623.1"/>
    <property type="molecule type" value="Genomic_DNA"/>
</dbReference>
<protein>
    <submittedName>
        <fullName evidence="2">Unnamed protein product</fullName>
    </submittedName>
</protein>
<comment type="caution">
    <text evidence="2">The sequence shown here is derived from an EMBL/GenBank/DDBJ whole genome shotgun (WGS) entry which is preliminary data.</text>
</comment>
<gene>
    <name evidence="2" type="ORF">Plil01_001512600</name>
</gene>
<dbReference type="Proteomes" id="UP001165083">
    <property type="component" value="Unassembled WGS sequence"/>
</dbReference>
<dbReference type="AlphaFoldDB" id="A0A9W6XC63"/>
<sequence length="561" mass="62937">MTIPNRFINRWQAMVNQFVLYNRIGTGKRGVNVVKTEFALTPKDDDNIGIPNVKMYIRRQHLQLLHVFVRAISSTGNHDEEIWYRPMQAFFDSVMSQLAIDINFFHSGMLYASWIAGPRIGFGDITPALSAIGRPFHAKPSGPHAGGMQNESTTTFPPIFGLAVESRQATDAPARFFPQLQLHDWDNLLQHATFEHHPLESLGCPVQKIHEAHTKIIFPLEIHASSSSRHTSANVQNILQIQNAFKTHCQFLYQNTSELKFSKSQLASLLSQLGFNPPKSLTLATTDRHIWIPGSYKLSAYTVQLPFGFELDHFLKKPTECACHTQQPLDMTEASDDLVEASQILSVPPSHRLRVRKSAADPQRFGVGHSSSITLEEASSSAELSSLSSPLSNAGHIESADDDTDMPVYAIDVPEHCAAGFEHGEFELADENPYSPLESEECDFDLFQPETTPELPEAVVMVPHLHIKERPKKKGPGSSPADRDRDEAGLEEALLQSHEEALLMIKPDHVKANIERYHASETLFREYKNMDQIVQAILSCSLSWSMVCFSSRAETWRRYTA</sequence>
<evidence type="ECO:0000313" key="2">
    <source>
        <dbReference type="EMBL" id="GMF35623.1"/>
    </source>
</evidence>
<proteinExistence type="predicted"/>
<evidence type="ECO:0000256" key="1">
    <source>
        <dbReference type="SAM" id="MobiDB-lite"/>
    </source>
</evidence>
<name>A0A9W6XC63_9STRA</name>
<dbReference type="OrthoDB" id="128387at2759"/>
<feature type="region of interest" description="Disordered" evidence="1">
    <location>
        <begin position="467"/>
        <end position="487"/>
    </location>
</feature>
<evidence type="ECO:0000313" key="3">
    <source>
        <dbReference type="Proteomes" id="UP001165083"/>
    </source>
</evidence>